<evidence type="ECO:0000313" key="1">
    <source>
        <dbReference type="EMBL" id="AOC95232.1"/>
    </source>
</evidence>
<dbReference type="EMBL" id="CP016907">
    <property type="protein sequence ID" value="AOC95232.1"/>
    <property type="molecule type" value="Genomic_DNA"/>
</dbReference>
<evidence type="ECO:0000313" key="2">
    <source>
        <dbReference type="Proteomes" id="UP000093276"/>
    </source>
</evidence>
<dbReference type="KEGG" id="fjg:BB050_02116"/>
<organism evidence="1 2">
    <name type="scientific">Flavobacterium anhuiense</name>
    <dbReference type="NCBI Taxonomy" id="459526"/>
    <lineage>
        <taxon>Bacteria</taxon>
        <taxon>Pseudomonadati</taxon>
        <taxon>Bacteroidota</taxon>
        <taxon>Flavobacteriia</taxon>
        <taxon>Flavobacteriales</taxon>
        <taxon>Flavobacteriaceae</taxon>
        <taxon>Flavobacterium</taxon>
    </lineage>
</organism>
<reference evidence="1 2" key="1">
    <citation type="submission" date="2016-08" db="EMBL/GenBank/DDBJ databases">
        <title>Complete genome sequence of Flavobacterium johnsoniae strain GSE09, a volatile-producing biocontrol agent isolated from cucumber (Cucumis sativus).</title>
        <authorList>
            <person name="Jeong J.-J."/>
            <person name="Oh J.Y."/>
            <person name="Jim Y.J."/>
            <person name="Sang M.K."/>
            <person name="Kim K.D."/>
        </authorList>
    </citation>
    <scope>NUCLEOTIDE SEQUENCE [LARGE SCALE GENOMIC DNA]</scope>
    <source>
        <strain evidence="1 2">GSE09</strain>
    </source>
</reference>
<dbReference type="Gene3D" id="2.40.160.50">
    <property type="entry name" value="membrane protein fhac: a member of the omp85/tpsb transporter family"/>
    <property type="match status" value="1"/>
</dbReference>
<gene>
    <name evidence="1" type="ORF">BB050_02116</name>
</gene>
<name>A0AAC9D2I2_9FLAO</name>
<accession>A0AAC9D2I2</accession>
<dbReference type="AlphaFoldDB" id="A0AAC9D2I2"/>
<protein>
    <submittedName>
        <fullName evidence="1">Surface antigen</fullName>
    </submittedName>
</protein>
<sequence length="568" mass="65754">MHLKQLYYILILLLSVNCFAQSFYLNINGINKKQSLTIDSIPYAKKHVNIKSLNDELFSVTNKLSKQGYIDSKILETKKINDSTYTAFIDLKTKIKEVHVYIGINSFFNEYKKNTKDSIIIPFTELENFLNKEISNNEKAGFAFSKINLANIKKKNSIIYADLNLNSEKKRTLNSIIVNYTDLSLKDYFPKGALKQLNKKYTNRIFNQETVKRLYEDINSFEFVSQTKYPEILFTKDSTKVYTYIEKRKANTFDGYVGFSNDDSKKIRLNGYLDISLINILHAGEQFSLYWKSDGNKQTTFNTKLEIPYIFKSPLGIKAQLNIFKQDSTFQNTKTEINLGYFLNYNSKVYAGYQSTESSDIQNTNSATISDFKNSYFTTTLEHKKNDNSNYVFPRKSYANLLFGYGKRTTNNTTEIKETTNQFFANLNLSYNFELNKKNFIYINPQILYLKSDNYITNELFRFGGLNSIRGFSENSLQGNIANLFITEYRYLLSSNLYAHTILDYGIYQDRTSIKNSERFNSLISIGVSLGLLTKNGLLKIIIANGSTNEDKIKFYNSILTICYNVKF</sequence>
<dbReference type="Proteomes" id="UP000093276">
    <property type="component" value="Chromosome"/>
</dbReference>
<proteinExistence type="predicted"/>